<dbReference type="GO" id="GO:0016757">
    <property type="term" value="F:glycosyltransferase activity"/>
    <property type="evidence" value="ECO:0007669"/>
    <property type="project" value="UniProtKB-KW"/>
</dbReference>
<dbReference type="InterPro" id="IPR029044">
    <property type="entry name" value="Nucleotide-diphossugar_trans"/>
</dbReference>
<keyword evidence="3" id="KW-1185">Reference proteome</keyword>
<dbReference type="RefSeq" id="WP_337093129.1">
    <property type="nucleotide sequence ID" value="NZ_JAPYKO010000006.1"/>
</dbReference>
<dbReference type="InterPro" id="IPR001173">
    <property type="entry name" value="Glyco_trans_2-like"/>
</dbReference>
<dbReference type="Gene3D" id="3.90.550.10">
    <property type="entry name" value="Spore Coat Polysaccharide Biosynthesis Protein SpsA, Chain A"/>
    <property type="match status" value="1"/>
</dbReference>
<organism evidence="2 3">
    <name type="scientific">Mesorhizobium argentiipisi</name>
    <dbReference type="NCBI Taxonomy" id="3015175"/>
    <lineage>
        <taxon>Bacteria</taxon>
        <taxon>Pseudomonadati</taxon>
        <taxon>Pseudomonadota</taxon>
        <taxon>Alphaproteobacteria</taxon>
        <taxon>Hyphomicrobiales</taxon>
        <taxon>Phyllobacteriaceae</taxon>
        <taxon>Mesorhizobium</taxon>
    </lineage>
</organism>
<evidence type="ECO:0000313" key="2">
    <source>
        <dbReference type="EMBL" id="MEI9402719.1"/>
    </source>
</evidence>
<evidence type="ECO:0000259" key="1">
    <source>
        <dbReference type="Pfam" id="PF00535"/>
    </source>
</evidence>
<dbReference type="PANTHER" id="PTHR43685">
    <property type="entry name" value="GLYCOSYLTRANSFERASE"/>
    <property type="match status" value="1"/>
</dbReference>
<name>A0ABU8KAI4_9HYPH</name>
<dbReference type="SUPFAM" id="SSF53448">
    <property type="entry name" value="Nucleotide-diphospho-sugar transferases"/>
    <property type="match status" value="1"/>
</dbReference>
<reference evidence="2 3" key="1">
    <citation type="submission" date="2022-12" db="EMBL/GenBank/DDBJ databases">
        <authorList>
            <person name="Muema E."/>
        </authorList>
    </citation>
    <scope>NUCLEOTIDE SEQUENCE [LARGE SCALE GENOMIC DNA]</scope>
    <source>
        <strain evidence="3">1330</strain>
    </source>
</reference>
<proteinExistence type="predicted"/>
<accession>A0ABU8KAI4</accession>
<feature type="domain" description="Glycosyltransferase 2-like" evidence="1">
    <location>
        <begin position="11"/>
        <end position="122"/>
    </location>
</feature>
<protein>
    <submittedName>
        <fullName evidence="2">Glycosyltransferase</fullName>
        <ecNumber evidence="2">2.4.-.-</ecNumber>
    </submittedName>
</protein>
<keyword evidence="2" id="KW-0328">Glycosyltransferase</keyword>
<dbReference type="Proteomes" id="UP001366503">
    <property type="component" value="Unassembled WGS sequence"/>
</dbReference>
<comment type="caution">
    <text evidence="2">The sequence shown here is derived from an EMBL/GenBank/DDBJ whole genome shotgun (WGS) entry which is preliminary data.</text>
</comment>
<dbReference type="InterPro" id="IPR050834">
    <property type="entry name" value="Glycosyltransf_2"/>
</dbReference>
<sequence length="290" mass="31959">MAERPDLAVVVIGLRAPAALAAAVRSVLDQNIPLEIVVVNSGGGNAKALLADCGIDVTAIDVEERLFAGAARNRGIAATQAPFVAFLADDCLACPQWAEIRLQRHREGAAAVASAVLNSHPRNLVACAAHLVTYMRRLPGLSARNAQRYGVSFDRKLFDRYGTFDERMTSGEDTEFMARLPEALRPVWEPRVLTVHRNETSLFGLLADQYRRGRRYGAYLRSIETEKPVRPFRKVFRDRRNVSKLVKEGLSGKDRIFARLSLPIVWLALFAKSLGASVGARYGDTTGGRR</sequence>
<keyword evidence="2" id="KW-0808">Transferase</keyword>
<evidence type="ECO:0000313" key="3">
    <source>
        <dbReference type="Proteomes" id="UP001366503"/>
    </source>
</evidence>
<dbReference type="CDD" id="cd00761">
    <property type="entry name" value="Glyco_tranf_GTA_type"/>
    <property type="match status" value="1"/>
</dbReference>
<gene>
    <name evidence="2" type="ORF">O7A05_11195</name>
</gene>
<dbReference type="PANTHER" id="PTHR43685:SF2">
    <property type="entry name" value="GLYCOSYLTRANSFERASE 2-LIKE DOMAIN-CONTAINING PROTEIN"/>
    <property type="match status" value="1"/>
</dbReference>
<dbReference type="EMBL" id="JAPYKO010000006">
    <property type="protein sequence ID" value="MEI9402719.1"/>
    <property type="molecule type" value="Genomic_DNA"/>
</dbReference>
<dbReference type="EC" id="2.4.-.-" evidence="2"/>
<dbReference type="Pfam" id="PF00535">
    <property type="entry name" value="Glycos_transf_2"/>
    <property type="match status" value="1"/>
</dbReference>